<dbReference type="EMBL" id="UGYW01000002">
    <property type="protein sequence ID" value="SUJ14093.1"/>
    <property type="molecule type" value="Genomic_DNA"/>
</dbReference>
<organism evidence="3 4">
    <name type="scientific">Sphingobacterium spiritivorum</name>
    <name type="common">Flavobacterium spiritivorum</name>
    <dbReference type="NCBI Taxonomy" id="258"/>
    <lineage>
        <taxon>Bacteria</taxon>
        <taxon>Pseudomonadati</taxon>
        <taxon>Bacteroidota</taxon>
        <taxon>Sphingobacteriia</taxon>
        <taxon>Sphingobacteriales</taxon>
        <taxon>Sphingobacteriaceae</taxon>
        <taxon>Sphingobacterium</taxon>
    </lineage>
</organism>
<dbReference type="Proteomes" id="UP000254893">
    <property type="component" value="Unassembled WGS sequence"/>
</dbReference>
<evidence type="ECO:0000256" key="1">
    <source>
        <dbReference type="SAM" id="SignalP"/>
    </source>
</evidence>
<dbReference type="Gene3D" id="1.20.1260.10">
    <property type="match status" value="1"/>
</dbReference>
<feature type="chain" id="PRO_5016912435" evidence="1">
    <location>
        <begin position="22"/>
        <end position="196"/>
    </location>
</feature>
<dbReference type="Pfam" id="PF13628">
    <property type="entry name" value="DUF4142"/>
    <property type="match status" value="1"/>
</dbReference>
<dbReference type="InterPro" id="IPR025419">
    <property type="entry name" value="DUF4142"/>
</dbReference>
<name>A0A380C8S7_SPHSI</name>
<gene>
    <name evidence="3" type="ORF">NCTC11388_02348</name>
</gene>
<protein>
    <submittedName>
        <fullName evidence="3">Predicted outer membrane protein</fullName>
    </submittedName>
</protein>
<feature type="domain" description="DUF4142" evidence="2">
    <location>
        <begin position="51"/>
        <end position="181"/>
    </location>
</feature>
<dbReference type="PANTHER" id="PTHR38593:SF1">
    <property type="entry name" value="BLR2558 PROTEIN"/>
    <property type="match status" value="1"/>
</dbReference>
<sequence length="196" mass="22104">MKAYLYYILLSAIAFSLSSCQKPTSIKNAPLTDSVVSASILDYNIYFDAERFFIKTVESGLKLKNASEQALQMASSDSIRNLALALKECHTKDVAQIIALGDNMNVAIPAVMNVIDAQQVSDLREEKNTDFDYRFIKMVIEDYERSIPLFEQAVSDANNSEIRNVASSVLPNLYAQLSKARIIERVYFRDRLISKQ</sequence>
<evidence type="ECO:0000259" key="2">
    <source>
        <dbReference type="Pfam" id="PF13628"/>
    </source>
</evidence>
<feature type="signal peptide" evidence="1">
    <location>
        <begin position="1"/>
        <end position="21"/>
    </location>
</feature>
<dbReference type="RefSeq" id="WP_115170230.1">
    <property type="nucleotide sequence ID" value="NZ_UGYW01000002.1"/>
</dbReference>
<reference evidence="3 4" key="1">
    <citation type="submission" date="2018-06" db="EMBL/GenBank/DDBJ databases">
        <authorList>
            <consortium name="Pathogen Informatics"/>
            <person name="Doyle S."/>
        </authorList>
    </citation>
    <scope>NUCLEOTIDE SEQUENCE [LARGE SCALE GENOMIC DNA]</scope>
    <source>
        <strain evidence="3 4">NCTC11388</strain>
    </source>
</reference>
<evidence type="ECO:0000313" key="4">
    <source>
        <dbReference type="Proteomes" id="UP000254893"/>
    </source>
</evidence>
<dbReference type="InterPro" id="IPR012347">
    <property type="entry name" value="Ferritin-like"/>
</dbReference>
<keyword evidence="1" id="KW-0732">Signal</keyword>
<proteinExistence type="predicted"/>
<evidence type="ECO:0000313" key="3">
    <source>
        <dbReference type="EMBL" id="SUJ14093.1"/>
    </source>
</evidence>
<dbReference type="PANTHER" id="PTHR38593">
    <property type="entry name" value="BLR2558 PROTEIN"/>
    <property type="match status" value="1"/>
</dbReference>
<dbReference type="AlphaFoldDB" id="A0A380C8S7"/>
<accession>A0A380C8S7</accession>
<dbReference type="PROSITE" id="PS51257">
    <property type="entry name" value="PROKAR_LIPOPROTEIN"/>
    <property type="match status" value="1"/>
</dbReference>